<evidence type="ECO:0000256" key="7">
    <source>
        <dbReference type="SAM" id="MobiDB-lite"/>
    </source>
</evidence>
<feature type="transmembrane region" description="Helical" evidence="8">
    <location>
        <begin position="698"/>
        <end position="724"/>
    </location>
</feature>
<evidence type="ECO:0000256" key="6">
    <source>
        <dbReference type="ARBA" id="ARBA00023136"/>
    </source>
</evidence>
<dbReference type="InterPro" id="IPR003593">
    <property type="entry name" value="AAA+_ATPase"/>
</dbReference>
<dbReference type="Gene3D" id="1.20.1560.10">
    <property type="entry name" value="ABC transporter type 1, transmembrane domain"/>
    <property type="match status" value="1"/>
</dbReference>
<feature type="compositionally biased region" description="Low complexity" evidence="7">
    <location>
        <begin position="585"/>
        <end position="596"/>
    </location>
</feature>
<evidence type="ECO:0000256" key="1">
    <source>
        <dbReference type="ARBA" id="ARBA00004141"/>
    </source>
</evidence>
<dbReference type="Gene3D" id="3.40.50.300">
    <property type="entry name" value="P-loop containing nucleotide triphosphate hydrolases"/>
    <property type="match status" value="2"/>
</dbReference>
<evidence type="ECO:0000256" key="3">
    <source>
        <dbReference type="ARBA" id="ARBA00022741"/>
    </source>
</evidence>
<feature type="domain" description="ABC transporter" evidence="9">
    <location>
        <begin position="326"/>
        <end position="567"/>
    </location>
</feature>
<dbReference type="PANTHER" id="PTHR43394:SF1">
    <property type="entry name" value="ATP-BINDING CASSETTE SUB-FAMILY B MEMBER 10, MITOCHONDRIAL"/>
    <property type="match status" value="1"/>
</dbReference>
<dbReference type="InterPro" id="IPR003439">
    <property type="entry name" value="ABC_transporter-like_ATP-bd"/>
</dbReference>
<name>A0ABR4NIN3_9FUNG</name>
<keyword evidence="4" id="KW-0067">ATP-binding</keyword>
<feature type="region of interest" description="Disordered" evidence="7">
    <location>
        <begin position="567"/>
        <end position="596"/>
    </location>
</feature>
<dbReference type="PROSITE" id="PS50929">
    <property type="entry name" value="ABC_TM1F"/>
    <property type="match status" value="2"/>
</dbReference>
<feature type="transmembrane region" description="Helical" evidence="8">
    <location>
        <begin position="225"/>
        <end position="251"/>
    </location>
</feature>
<feature type="transmembrane region" description="Helical" evidence="8">
    <location>
        <begin position="125"/>
        <end position="143"/>
    </location>
</feature>
<evidence type="ECO:0000256" key="8">
    <source>
        <dbReference type="SAM" id="Phobius"/>
    </source>
</evidence>
<dbReference type="SUPFAM" id="SSF90123">
    <property type="entry name" value="ABC transporter transmembrane region"/>
    <property type="match status" value="2"/>
</dbReference>
<proteinExistence type="predicted"/>
<dbReference type="Pfam" id="PF00005">
    <property type="entry name" value="ABC_tran"/>
    <property type="match status" value="2"/>
</dbReference>
<dbReference type="InterPro" id="IPR039421">
    <property type="entry name" value="Type_1_exporter"/>
</dbReference>
<feature type="transmembrane region" description="Helical" evidence="8">
    <location>
        <begin position="892"/>
        <end position="911"/>
    </location>
</feature>
<keyword evidence="3" id="KW-0547">Nucleotide-binding</keyword>
<gene>
    <name evidence="11" type="primary">HST6</name>
    <name evidence="11" type="ORF">HK105_201032</name>
</gene>
<keyword evidence="2 8" id="KW-0812">Transmembrane</keyword>
<dbReference type="InterPro" id="IPR036640">
    <property type="entry name" value="ABC1_TM_sf"/>
</dbReference>
<organism evidence="11 12">
    <name type="scientific">Polyrhizophydium stewartii</name>
    <dbReference type="NCBI Taxonomy" id="2732419"/>
    <lineage>
        <taxon>Eukaryota</taxon>
        <taxon>Fungi</taxon>
        <taxon>Fungi incertae sedis</taxon>
        <taxon>Chytridiomycota</taxon>
        <taxon>Chytridiomycota incertae sedis</taxon>
        <taxon>Chytridiomycetes</taxon>
        <taxon>Rhizophydiales</taxon>
        <taxon>Rhizophydiales incertae sedis</taxon>
        <taxon>Polyrhizophydium</taxon>
    </lineage>
</organism>
<feature type="transmembrane region" description="Helical" evidence="8">
    <location>
        <begin position="149"/>
        <end position="167"/>
    </location>
</feature>
<feature type="transmembrane region" description="Helical" evidence="8">
    <location>
        <begin position="799"/>
        <end position="818"/>
    </location>
</feature>
<evidence type="ECO:0000313" key="11">
    <source>
        <dbReference type="EMBL" id="KAL2919388.1"/>
    </source>
</evidence>
<dbReference type="InterPro" id="IPR011527">
    <property type="entry name" value="ABC1_TM_dom"/>
</dbReference>
<protein>
    <submittedName>
        <fullName evidence="11">ATP-dependent permease</fullName>
    </submittedName>
</protein>
<comment type="caution">
    <text evidence="11">The sequence shown here is derived from an EMBL/GenBank/DDBJ whole genome shotgun (WGS) entry which is preliminary data.</text>
</comment>
<feature type="domain" description="ABC transmembrane type-1" evidence="10">
    <location>
        <begin position="657"/>
        <end position="944"/>
    </location>
</feature>
<comment type="subcellular location">
    <subcellularLocation>
        <location evidence="1">Membrane</location>
        <topology evidence="1">Multi-pass membrane protein</topology>
    </subcellularLocation>
</comment>
<keyword evidence="6 8" id="KW-0472">Membrane</keyword>
<dbReference type="EMBL" id="JADGIZ020000003">
    <property type="protein sequence ID" value="KAL2919388.1"/>
    <property type="molecule type" value="Genomic_DNA"/>
</dbReference>
<dbReference type="Pfam" id="PF00664">
    <property type="entry name" value="ABC_membrane"/>
    <property type="match status" value="2"/>
</dbReference>
<dbReference type="PROSITE" id="PS50893">
    <property type="entry name" value="ABC_TRANSPORTER_2"/>
    <property type="match status" value="2"/>
</dbReference>
<feature type="transmembrane region" description="Helical" evidence="8">
    <location>
        <begin position="49"/>
        <end position="75"/>
    </location>
</feature>
<feature type="domain" description="ABC transporter" evidence="9">
    <location>
        <begin position="987"/>
        <end position="1225"/>
    </location>
</feature>
<dbReference type="SMART" id="SM00382">
    <property type="entry name" value="AAA"/>
    <property type="match status" value="2"/>
</dbReference>
<evidence type="ECO:0000259" key="10">
    <source>
        <dbReference type="PROSITE" id="PS50929"/>
    </source>
</evidence>
<evidence type="ECO:0000259" key="9">
    <source>
        <dbReference type="PROSITE" id="PS50893"/>
    </source>
</evidence>
<dbReference type="InterPro" id="IPR017871">
    <property type="entry name" value="ABC_transporter-like_CS"/>
</dbReference>
<dbReference type="SUPFAM" id="SSF52540">
    <property type="entry name" value="P-loop containing nucleoside triphosphate hydrolases"/>
    <property type="match status" value="2"/>
</dbReference>
<evidence type="ECO:0000256" key="5">
    <source>
        <dbReference type="ARBA" id="ARBA00022989"/>
    </source>
</evidence>
<dbReference type="PANTHER" id="PTHR43394">
    <property type="entry name" value="ATP-DEPENDENT PERMEASE MDL1, MITOCHONDRIAL"/>
    <property type="match status" value="1"/>
</dbReference>
<feature type="domain" description="ABC transmembrane type-1" evidence="10">
    <location>
        <begin position="3"/>
        <end position="291"/>
    </location>
</feature>
<dbReference type="InterPro" id="IPR027417">
    <property type="entry name" value="P-loop_NTPase"/>
</dbReference>
<dbReference type="Proteomes" id="UP001527925">
    <property type="component" value="Unassembled WGS sequence"/>
</dbReference>
<evidence type="ECO:0000256" key="2">
    <source>
        <dbReference type="ARBA" id="ARBA00022692"/>
    </source>
</evidence>
<evidence type="ECO:0000313" key="12">
    <source>
        <dbReference type="Proteomes" id="UP001527925"/>
    </source>
</evidence>
<dbReference type="CDD" id="cd18578">
    <property type="entry name" value="ABC_6TM_Pgp_ABCB1_D2_like"/>
    <property type="match status" value="1"/>
</dbReference>
<sequence length="1231" mass="132021">MLAAAALVSVLEGSVQPMRNLLLGLFTETFSAFATTHDAAAFTAALHGLLVYAAVLAAAAWLLSFAQSFVFKLIAQLEVQSLRRRYMAALTTSDPEWRRANPSTQLVHNMNNEIDRVEAVIADKVPWVVRNLAVCLLGMALALRSSVALSLAILAVFPLAGGVLGYMHHNSGIYDRKLAESYRGAGQVAHEVLMAIKTVMAFNRQSAEAERYSERLESAASTRRAVAVFSGIGWGMYSLTMFLAFAVSFFVGGRLVASGSITPGDVLNTFTQIAVGITAIGNIGQASRDIQYALHVLTTLADQIEELRREAYEREGVQPMGFLGHIEFRNVWFRYPSRINRWVLQDVSLEIQPGEHVALVGQSGCGKSTILHLLTGLYAPESGKILIDGTDINGISLDWLRAHFGIASQSAELFDGTLRQNVALGAHRNSSSVPMSVIKRMCELSQASEFIGSLEGGYDAQVSGVHTSLSGGQIQRIAIARALLGAEDGFLILDEATSALDAQTEHTVLGNILRERAGKTVLCISHRVASLSSFSRIIVLKDGSIAEDGTFAQLAAAPSLFSGFLEHHDRTQSTPSTSSGKADSKNGAASDSAGAASAPSVNAAASKADVRVSLSDAAVQDPAKPDVPDDWRTRLARSKKFFRRVWTLTHAEWKFLLLGYLGGTLEGLQAPMQGFVIGKVVAGYALPTGGEITASTNFWALMILLIGVISLAAAVMNATGFGFAESRNMTKLRRKLFSHIVFQDMAFFSRPANSPTNLGIALSENSEKIGVVSGNLFADIMRSTMNLGAGMYIGLTNSWHMAVVMVLPLPLIVVIGAAQARLSESFARAHQQRLQEATRFTSEVITKLQTITLLGKQRHFEMQYDRILSDFARSNARHQFVVSLGQGLVESLIIVVFSLGLYAGGTIMLRGWATNEQVLVALVTITLTAISANQLLNSVAYALGPAAVAVQTVFDILDSTPTIRALPTSARSHAATADAGRRPFGGVRVSDVTFSYSGSLDAPAIVDISVEVAPGQKVALVGPTGSGKSSVLGLVQRFYDPQRGSVTMDRKDLRDWDVAELRSRIGVVPQFPDLFDTSVRANIAYGRPDASIEDIEGAARMASAHDFIVGLPDGYDTRVGERGSLLSGGQRQRLAIARLYLLDPSLIVLDEATSALDTENEGTVISALESHARERGKGLLVVTHRLETIRDADCIHVLTGGRVVASGTHAELLRTSPDYADLAAAGSRPAE</sequence>
<keyword evidence="12" id="KW-1185">Reference proteome</keyword>
<feature type="transmembrane region" description="Helical" evidence="8">
    <location>
        <begin position="918"/>
        <end position="936"/>
    </location>
</feature>
<accession>A0ABR4NIN3</accession>
<reference evidence="11 12" key="1">
    <citation type="submission" date="2023-09" db="EMBL/GenBank/DDBJ databases">
        <title>Pangenome analysis of Batrachochytrium dendrobatidis and related Chytrids.</title>
        <authorList>
            <person name="Yacoub M.N."/>
            <person name="Stajich J.E."/>
            <person name="James T.Y."/>
        </authorList>
    </citation>
    <scope>NUCLEOTIDE SEQUENCE [LARGE SCALE GENOMIC DNA]</scope>
    <source>
        <strain evidence="11 12">JEL0888</strain>
    </source>
</reference>
<keyword evidence="5 8" id="KW-1133">Transmembrane helix</keyword>
<evidence type="ECO:0000256" key="4">
    <source>
        <dbReference type="ARBA" id="ARBA00022840"/>
    </source>
</evidence>
<dbReference type="CDD" id="cd18577">
    <property type="entry name" value="ABC_6TM_Pgp_ABCB1_D1_like"/>
    <property type="match status" value="1"/>
</dbReference>
<dbReference type="PROSITE" id="PS00211">
    <property type="entry name" value="ABC_TRANSPORTER_1"/>
    <property type="match status" value="2"/>
</dbReference>